<dbReference type="PROSITE" id="PS50297">
    <property type="entry name" value="ANK_REP_REGION"/>
    <property type="match status" value="2"/>
</dbReference>
<keyword evidence="1" id="KW-0677">Repeat</keyword>
<feature type="signal peptide" evidence="5">
    <location>
        <begin position="1"/>
        <end position="20"/>
    </location>
</feature>
<accession>A0ABM9C6P7</accession>
<feature type="region of interest" description="Disordered" evidence="4">
    <location>
        <begin position="23"/>
        <end position="59"/>
    </location>
</feature>
<keyword evidence="2 3" id="KW-0040">ANK repeat</keyword>
<dbReference type="EMBL" id="CAKMMF010000011">
    <property type="protein sequence ID" value="CAH1205489.1"/>
    <property type="molecule type" value="Genomic_DNA"/>
</dbReference>
<evidence type="ECO:0000313" key="6">
    <source>
        <dbReference type="EMBL" id="CAH1205489.1"/>
    </source>
</evidence>
<proteinExistence type="predicted"/>
<dbReference type="Proteomes" id="UP000838686">
    <property type="component" value="Unassembled WGS sequence"/>
</dbReference>
<dbReference type="PROSITE" id="PS50088">
    <property type="entry name" value="ANK_REPEAT"/>
    <property type="match status" value="2"/>
</dbReference>
<evidence type="ECO:0000256" key="2">
    <source>
        <dbReference type="ARBA" id="ARBA00023043"/>
    </source>
</evidence>
<dbReference type="InterPro" id="IPR002110">
    <property type="entry name" value="Ankyrin_rpt"/>
</dbReference>
<keyword evidence="5" id="KW-0732">Signal</keyword>
<feature type="compositionally biased region" description="Low complexity" evidence="4">
    <location>
        <begin position="25"/>
        <end position="39"/>
    </location>
</feature>
<dbReference type="RefSeq" id="WP_236342265.1">
    <property type="nucleotide sequence ID" value="NZ_CAKMMF010000011.1"/>
</dbReference>
<evidence type="ECO:0000256" key="5">
    <source>
        <dbReference type="SAM" id="SignalP"/>
    </source>
</evidence>
<feature type="repeat" description="ANK" evidence="3">
    <location>
        <begin position="146"/>
        <end position="178"/>
    </location>
</feature>
<dbReference type="PANTHER" id="PTHR24198:SF165">
    <property type="entry name" value="ANKYRIN REPEAT-CONTAINING PROTEIN-RELATED"/>
    <property type="match status" value="1"/>
</dbReference>
<comment type="caution">
    <text evidence="6">The sequence shown here is derived from an EMBL/GenBank/DDBJ whole genome shotgun (WGS) entry which is preliminary data.</text>
</comment>
<gene>
    <name evidence="6" type="ORF">PAECIP111893_02358</name>
</gene>
<evidence type="ECO:0000256" key="3">
    <source>
        <dbReference type="PROSITE-ProRule" id="PRU00023"/>
    </source>
</evidence>
<feature type="chain" id="PRO_5045390588" description="Ankyrin repeat-containing protein" evidence="5">
    <location>
        <begin position="21"/>
        <end position="242"/>
    </location>
</feature>
<organism evidence="6 7">
    <name type="scientific">Paenibacillus plantiphilus</name>
    <dbReference type="NCBI Taxonomy" id="2905650"/>
    <lineage>
        <taxon>Bacteria</taxon>
        <taxon>Bacillati</taxon>
        <taxon>Bacillota</taxon>
        <taxon>Bacilli</taxon>
        <taxon>Bacillales</taxon>
        <taxon>Paenibacillaceae</taxon>
        <taxon>Paenibacillus</taxon>
    </lineage>
</organism>
<dbReference type="Gene3D" id="1.25.40.20">
    <property type="entry name" value="Ankyrin repeat-containing domain"/>
    <property type="match status" value="1"/>
</dbReference>
<evidence type="ECO:0000313" key="7">
    <source>
        <dbReference type="Proteomes" id="UP000838686"/>
    </source>
</evidence>
<protein>
    <recommendedName>
        <fullName evidence="8">Ankyrin repeat-containing protein</fullName>
    </recommendedName>
</protein>
<evidence type="ECO:0000256" key="4">
    <source>
        <dbReference type="SAM" id="MobiDB-lite"/>
    </source>
</evidence>
<dbReference type="SUPFAM" id="SSF48403">
    <property type="entry name" value="Ankyrin repeat"/>
    <property type="match status" value="1"/>
</dbReference>
<dbReference type="PROSITE" id="PS51257">
    <property type="entry name" value="PROKAR_LIPOPROTEIN"/>
    <property type="match status" value="1"/>
</dbReference>
<feature type="repeat" description="ANK" evidence="3">
    <location>
        <begin position="113"/>
        <end position="145"/>
    </location>
</feature>
<dbReference type="SMART" id="SM00248">
    <property type="entry name" value="ANK"/>
    <property type="match status" value="3"/>
</dbReference>
<evidence type="ECO:0000256" key="1">
    <source>
        <dbReference type="ARBA" id="ARBA00022737"/>
    </source>
</evidence>
<reference evidence="6" key="1">
    <citation type="submission" date="2022-01" db="EMBL/GenBank/DDBJ databases">
        <authorList>
            <person name="Criscuolo A."/>
        </authorList>
    </citation>
    <scope>NUCLEOTIDE SEQUENCE</scope>
    <source>
        <strain evidence="6">CIP111893</strain>
    </source>
</reference>
<sequence length="242" mass="26028">MRKRALFIAVCTFMLLTACGGKETPASSTPVASPSPQASEDTAAKEGALNNQSPAGEADDNAKLELSLEVSGGSVDVDPEDTDGFLNEVTFNEIEVVEDYLEAGVNVDALDDNGFGALHKAMQKNSTDMAKLLLDHGADINIVNAGSYTPLLTFTEYNSVDMVRFLLENGADPNIGGGDNDDYYPLIAATRFNYSDIVKLLLDHGAFPNLEYLDNGETVNAMQIAENYGFTEIVELIKKSLE</sequence>
<dbReference type="Pfam" id="PF12796">
    <property type="entry name" value="Ank_2"/>
    <property type="match status" value="1"/>
</dbReference>
<dbReference type="Pfam" id="PF00023">
    <property type="entry name" value="Ank"/>
    <property type="match status" value="1"/>
</dbReference>
<evidence type="ECO:0008006" key="8">
    <source>
        <dbReference type="Google" id="ProtNLM"/>
    </source>
</evidence>
<keyword evidence="7" id="KW-1185">Reference proteome</keyword>
<dbReference type="InterPro" id="IPR036770">
    <property type="entry name" value="Ankyrin_rpt-contain_sf"/>
</dbReference>
<name>A0ABM9C6P7_9BACL</name>
<dbReference type="PANTHER" id="PTHR24198">
    <property type="entry name" value="ANKYRIN REPEAT AND PROTEIN KINASE DOMAIN-CONTAINING PROTEIN"/>
    <property type="match status" value="1"/>
</dbReference>